<dbReference type="InterPro" id="IPR029787">
    <property type="entry name" value="Nucleotide_cyclase"/>
</dbReference>
<keyword evidence="1" id="KW-0472">Membrane</keyword>
<keyword evidence="1" id="KW-0812">Transmembrane</keyword>
<dbReference type="Gene3D" id="3.30.70.270">
    <property type="match status" value="1"/>
</dbReference>
<dbReference type="GO" id="GO:0052621">
    <property type="term" value="F:diguanylate cyclase activity"/>
    <property type="evidence" value="ECO:0007669"/>
    <property type="project" value="TreeGrafter"/>
</dbReference>
<name>A0A645BMB1_9ZZZZ</name>
<dbReference type="InterPro" id="IPR000160">
    <property type="entry name" value="GGDEF_dom"/>
</dbReference>
<dbReference type="PROSITE" id="PS50887">
    <property type="entry name" value="GGDEF"/>
    <property type="match status" value="1"/>
</dbReference>
<evidence type="ECO:0000256" key="1">
    <source>
        <dbReference type="SAM" id="Phobius"/>
    </source>
</evidence>
<dbReference type="PANTHER" id="PTHR45138">
    <property type="entry name" value="REGULATORY COMPONENTS OF SENSORY TRANSDUCTION SYSTEM"/>
    <property type="match status" value="1"/>
</dbReference>
<feature type="transmembrane region" description="Helical" evidence="1">
    <location>
        <begin position="28"/>
        <end position="45"/>
    </location>
</feature>
<gene>
    <name evidence="3" type="ORF">SDC9_113414</name>
</gene>
<evidence type="ECO:0000313" key="3">
    <source>
        <dbReference type="EMBL" id="MPM66506.1"/>
    </source>
</evidence>
<comment type="caution">
    <text evidence="3">The sequence shown here is derived from an EMBL/GenBank/DDBJ whole genome shotgun (WGS) entry which is preliminary data.</text>
</comment>
<proteinExistence type="predicted"/>
<sequence>MFLLFLFLIVVFLPFAFFDSGGSRNNALGYTFLLLIALTYLFKGYQKIILAGLLIIVFIIMHMLEYLCPALVKVYSDWNQYLDRIIQVPLLLLAAYWIIEQFAKDYAKVNQQLSDLVNYDDLTGLYNRRMFNHEMEAALHDRDEQVQLALLDLDYFKCVNDTYGHYTGDEVLKMISGLLHDCFQENRHLVSRWGGDEFAVIYYGSKADLQAKLLEIETSFKAGVQAFGGKTGFSTSIISFADFDDIQKALIEADRLLYIEKKKKKVE</sequence>
<dbReference type="SMART" id="SM00267">
    <property type="entry name" value="GGDEF"/>
    <property type="match status" value="1"/>
</dbReference>
<dbReference type="EMBL" id="VSSQ01021129">
    <property type="protein sequence ID" value="MPM66506.1"/>
    <property type="molecule type" value="Genomic_DNA"/>
</dbReference>
<dbReference type="CDD" id="cd01949">
    <property type="entry name" value="GGDEF"/>
    <property type="match status" value="1"/>
</dbReference>
<feature type="domain" description="GGDEF" evidence="2">
    <location>
        <begin position="144"/>
        <end position="267"/>
    </location>
</feature>
<keyword evidence="1" id="KW-1133">Transmembrane helix</keyword>
<dbReference type="Pfam" id="PF00990">
    <property type="entry name" value="GGDEF"/>
    <property type="match status" value="1"/>
</dbReference>
<feature type="transmembrane region" description="Helical" evidence="1">
    <location>
        <begin position="52"/>
        <end position="75"/>
    </location>
</feature>
<feature type="transmembrane region" description="Helical" evidence="1">
    <location>
        <begin position="81"/>
        <end position="99"/>
    </location>
</feature>
<dbReference type="PANTHER" id="PTHR45138:SF9">
    <property type="entry name" value="DIGUANYLATE CYCLASE DGCM-RELATED"/>
    <property type="match status" value="1"/>
</dbReference>
<protein>
    <recommendedName>
        <fullName evidence="2">GGDEF domain-containing protein</fullName>
    </recommendedName>
</protein>
<dbReference type="AlphaFoldDB" id="A0A645BMB1"/>
<dbReference type="SUPFAM" id="SSF55073">
    <property type="entry name" value="Nucleotide cyclase"/>
    <property type="match status" value="1"/>
</dbReference>
<dbReference type="InterPro" id="IPR043128">
    <property type="entry name" value="Rev_trsase/Diguanyl_cyclase"/>
</dbReference>
<dbReference type="InterPro" id="IPR050469">
    <property type="entry name" value="Diguanylate_Cyclase"/>
</dbReference>
<organism evidence="3">
    <name type="scientific">bioreactor metagenome</name>
    <dbReference type="NCBI Taxonomy" id="1076179"/>
    <lineage>
        <taxon>unclassified sequences</taxon>
        <taxon>metagenomes</taxon>
        <taxon>ecological metagenomes</taxon>
    </lineage>
</organism>
<evidence type="ECO:0000259" key="2">
    <source>
        <dbReference type="PROSITE" id="PS50887"/>
    </source>
</evidence>
<reference evidence="3" key="1">
    <citation type="submission" date="2019-08" db="EMBL/GenBank/DDBJ databases">
        <authorList>
            <person name="Kucharzyk K."/>
            <person name="Murdoch R.W."/>
            <person name="Higgins S."/>
            <person name="Loffler F."/>
        </authorList>
    </citation>
    <scope>NUCLEOTIDE SEQUENCE</scope>
</reference>
<dbReference type="NCBIfam" id="TIGR00254">
    <property type="entry name" value="GGDEF"/>
    <property type="match status" value="1"/>
</dbReference>
<accession>A0A645BMB1</accession>